<reference evidence="4 5" key="1">
    <citation type="submission" date="2016-10" db="EMBL/GenBank/DDBJ databases">
        <authorList>
            <person name="de Groot N.N."/>
        </authorList>
    </citation>
    <scope>NUCLEOTIDE SEQUENCE [LARGE SCALE GENOMIC DNA]</scope>
    <source>
        <strain evidence="4 5">DSM 17073</strain>
    </source>
</reference>
<reference evidence="3 6" key="2">
    <citation type="submission" date="2019-07" db="EMBL/GenBank/DDBJ databases">
        <title>Whole genome shotgun sequence of Halolactibacillus halophilus NBRC 100868.</title>
        <authorList>
            <person name="Hosoyama A."/>
            <person name="Uohara A."/>
            <person name="Ohji S."/>
            <person name="Ichikawa N."/>
        </authorList>
    </citation>
    <scope>NUCLEOTIDE SEQUENCE [LARGE SCALE GENOMIC DNA]</scope>
    <source>
        <strain evidence="3 6">NBRC 100868</strain>
    </source>
</reference>
<gene>
    <name evidence="3" type="ORF">HHA03_20200</name>
    <name evidence="4" type="ORF">SAMN05421839_10542</name>
</gene>
<feature type="transmembrane region" description="Helical" evidence="1">
    <location>
        <begin position="39"/>
        <end position="59"/>
    </location>
</feature>
<dbReference type="Pfam" id="PF09851">
    <property type="entry name" value="SHOCT"/>
    <property type="match status" value="1"/>
</dbReference>
<keyword evidence="1" id="KW-1133">Transmembrane helix</keyword>
<keyword evidence="6" id="KW-1185">Reference proteome</keyword>
<feature type="domain" description="SHOCT" evidence="2">
    <location>
        <begin position="91"/>
        <end position="118"/>
    </location>
</feature>
<evidence type="ECO:0000313" key="5">
    <source>
        <dbReference type="Proteomes" id="UP000242243"/>
    </source>
</evidence>
<dbReference type="Proteomes" id="UP000242243">
    <property type="component" value="Unassembled WGS sequence"/>
</dbReference>
<organism evidence="4 5">
    <name type="scientific">Halolactibacillus halophilus</name>
    <dbReference type="NCBI Taxonomy" id="306540"/>
    <lineage>
        <taxon>Bacteria</taxon>
        <taxon>Bacillati</taxon>
        <taxon>Bacillota</taxon>
        <taxon>Bacilli</taxon>
        <taxon>Bacillales</taxon>
        <taxon>Bacillaceae</taxon>
        <taxon>Halolactibacillus</taxon>
    </lineage>
</organism>
<dbReference type="Proteomes" id="UP000321547">
    <property type="component" value="Unassembled WGS sequence"/>
</dbReference>
<evidence type="ECO:0000313" key="6">
    <source>
        <dbReference type="Proteomes" id="UP000321547"/>
    </source>
</evidence>
<evidence type="ECO:0000259" key="2">
    <source>
        <dbReference type="Pfam" id="PF09851"/>
    </source>
</evidence>
<accession>A0A1I5MFG7</accession>
<dbReference type="EMBL" id="BJWI01000040">
    <property type="protein sequence ID" value="GEM02488.1"/>
    <property type="molecule type" value="Genomic_DNA"/>
</dbReference>
<sequence length="122" mass="13871">MNQRYNVRPGKGQSMFGFIAGIIFVLIGFIFVLPTFGTFGIVWVLFAIGITVMHGINAFTQKGVATHRVDVTTEANTSSEAIKQSNDSFDEKLRKLHQLKQEGILTDEEYEEKKKQMLNEKW</sequence>
<proteinExistence type="predicted"/>
<evidence type="ECO:0000313" key="3">
    <source>
        <dbReference type="EMBL" id="GEM02488.1"/>
    </source>
</evidence>
<dbReference type="EMBL" id="FOXC01000005">
    <property type="protein sequence ID" value="SFP07691.1"/>
    <property type="molecule type" value="Genomic_DNA"/>
</dbReference>
<dbReference type="AlphaFoldDB" id="A0A1I5MFG7"/>
<feature type="transmembrane region" description="Helical" evidence="1">
    <location>
        <begin position="12"/>
        <end position="33"/>
    </location>
</feature>
<evidence type="ECO:0000256" key="1">
    <source>
        <dbReference type="SAM" id="Phobius"/>
    </source>
</evidence>
<name>A0A1I5MFG7_9BACI</name>
<keyword evidence="1" id="KW-0812">Transmembrane</keyword>
<keyword evidence="1" id="KW-0472">Membrane</keyword>
<dbReference type="STRING" id="306540.SAMN05421839_10542"/>
<protein>
    <submittedName>
        <fullName evidence="4">Short C-terminal domain-containing protein</fullName>
    </submittedName>
</protein>
<evidence type="ECO:0000313" key="4">
    <source>
        <dbReference type="EMBL" id="SFP07691.1"/>
    </source>
</evidence>
<dbReference type="InterPro" id="IPR018649">
    <property type="entry name" value="SHOCT"/>
</dbReference>
<dbReference type="RefSeq" id="WP_089830324.1">
    <property type="nucleotide sequence ID" value="NZ_BJWI01000040.1"/>
</dbReference>
<dbReference type="OrthoDB" id="2054087at2"/>